<comment type="caution">
    <text evidence="1">The sequence shown here is derived from an EMBL/GenBank/DDBJ whole genome shotgun (WGS) entry which is preliminary data.</text>
</comment>
<sequence length="48" mass="5018">MPPGETAGSHVLADHRRAAIARATVARRRTALVLRAASASLRPRGSQG</sequence>
<proteinExistence type="predicted"/>
<evidence type="ECO:0000313" key="1">
    <source>
        <dbReference type="EMBL" id="MEE6148049.1"/>
    </source>
</evidence>
<organism evidence="1 2">
    <name type="scientific">Olsenella absiana</name>
    <dbReference type="NCBI Taxonomy" id="3115222"/>
    <lineage>
        <taxon>Bacteria</taxon>
        <taxon>Bacillati</taxon>
        <taxon>Actinomycetota</taxon>
        <taxon>Coriobacteriia</taxon>
        <taxon>Coriobacteriales</taxon>
        <taxon>Atopobiaceae</taxon>
        <taxon>Olsenella</taxon>
    </lineage>
</organism>
<evidence type="ECO:0000313" key="2">
    <source>
        <dbReference type="Proteomes" id="UP001332931"/>
    </source>
</evidence>
<gene>
    <name evidence="1" type="ORF">VXJ25_08665</name>
</gene>
<dbReference type="EMBL" id="JAZGJQ010000012">
    <property type="protein sequence ID" value="MEE6148049.1"/>
    <property type="molecule type" value="Genomic_DNA"/>
</dbReference>
<dbReference type="RefSeq" id="WP_330958814.1">
    <property type="nucleotide sequence ID" value="NZ_JAZGJQ010000012.1"/>
</dbReference>
<dbReference type="Proteomes" id="UP001332931">
    <property type="component" value="Unassembled WGS sequence"/>
</dbReference>
<name>A0ABU7RCC4_9ACTN</name>
<reference evidence="1 2" key="1">
    <citation type="submission" date="2024-01" db="EMBL/GenBank/DDBJ databases">
        <title>Description of Olsenella sp. nov., isolated from pig feces.</title>
        <authorList>
            <person name="Chang Y.-H."/>
        </authorList>
    </citation>
    <scope>NUCLEOTIDE SEQUENCE [LARGE SCALE GENOMIC DNA]</scope>
    <source>
        <strain evidence="1 2">YH-ols2223</strain>
    </source>
</reference>
<accession>A0ABU7RCC4</accession>
<protein>
    <submittedName>
        <fullName evidence="1">Uncharacterized protein</fullName>
    </submittedName>
</protein>
<keyword evidence="2" id="KW-1185">Reference proteome</keyword>